<dbReference type="RefSeq" id="WP_057752213.1">
    <property type="nucleotide sequence ID" value="NZ_BJVH01000010.1"/>
</dbReference>
<dbReference type="STRING" id="319652.IV80_GL000372"/>
<dbReference type="InterPro" id="IPR000086">
    <property type="entry name" value="NUDIX_hydrolase_dom"/>
</dbReference>
<dbReference type="Gene3D" id="3.90.79.10">
    <property type="entry name" value="Nucleoside Triphosphate Pyrophosphohydrolase"/>
    <property type="match status" value="1"/>
</dbReference>
<protein>
    <submittedName>
        <fullName evidence="4">NUDIX family hydrolase</fullName>
    </submittedName>
</protein>
<dbReference type="OrthoDB" id="9806150at2"/>
<keyword evidence="2 4" id="KW-0378">Hydrolase</keyword>
<evidence type="ECO:0000313" key="5">
    <source>
        <dbReference type="Proteomes" id="UP000051568"/>
    </source>
</evidence>
<feature type="domain" description="Nudix hydrolase" evidence="3">
    <location>
        <begin position="40"/>
        <end position="170"/>
    </location>
</feature>
<name>A0A0R2IPK7_9LACO</name>
<dbReference type="GO" id="GO:0006753">
    <property type="term" value="P:nucleoside phosphate metabolic process"/>
    <property type="evidence" value="ECO:0007669"/>
    <property type="project" value="TreeGrafter"/>
</dbReference>
<proteinExistence type="predicted"/>
<dbReference type="GO" id="GO:0019693">
    <property type="term" value="P:ribose phosphate metabolic process"/>
    <property type="evidence" value="ECO:0007669"/>
    <property type="project" value="TreeGrafter"/>
</dbReference>
<accession>A0A0R2IPK7</accession>
<dbReference type="PATRIC" id="fig|319652.3.peg.376"/>
<dbReference type="PANTHER" id="PTHR11839:SF18">
    <property type="entry name" value="NUDIX HYDROLASE DOMAIN-CONTAINING PROTEIN"/>
    <property type="match status" value="1"/>
</dbReference>
<evidence type="ECO:0000256" key="2">
    <source>
        <dbReference type="ARBA" id="ARBA00022801"/>
    </source>
</evidence>
<dbReference type="CDD" id="cd03424">
    <property type="entry name" value="NUDIX_ADPRase_Nudt5_UGPPase_Nudt14"/>
    <property type="match status" value="1"/>
</dbReference>
<dbReference type="PANTHER" id="PTHR11839">
    <property type="entry name" value="UDP/ADP-SUGAR PYROPHOSPHATASE"/>
    <property type="match status" value="1"/>
</dbReference>
<evidence type="ECO:0000259" key="3">
    <source>
        <dbReference type="PROSITE" id="PS51462"/>
    </source>
</evidence>
<dbReference type="GO" id="GO:0016787">
    <property type="term" value="F:hydrolase activity"/>
    <property type="evidence" value="ECO:0007669"/>
    <property type="project" value="UniProtKB-KW"/>
</dbReference>
<sequence length="180" mass="20174">MDFEEKVVKNEPRYHGAIIDVYQQTVKLPNGDLANRDVVLHQDAIGVLAITKENKAIFEKQWRAPVKKVTLEIPAGKVENGESAEVTAIRELNEETRYQANSLKRVAGFYSTPGFANEYMTLYMATDLQPVTTKLPQDADENLQLLELSLDEALAGIADGSIEDAKTVLAIYYWQTLNNK</sequence>
<reference evidence="4 5" key="1">
    <citation type="journal article" date="2015" name="Genome Announc.">
        <title>Expanding the biotechnology potential of lactobacilli through comparative genomics of 213 strains and associated genera.</title>
        <authorList>
            <person name="Sun Z."/>
            <person name="Harris H.M."/>
            <person name="McCann A."/>
            <person name="Guo C."/>
            <person name="Argimon S."/>
            <person name="Zhang W."/>
            <person name="Yang X."/>
            <person name="Jeffery I.B."/>
            <person name="Cooney J.C."/>
            <person name="Kagawa T.F."/>
            <person name="Liu W."/>
            <person name="Song Y."/>
            <person name="Salvetti E."/>
            <person name="Wrobel A."/>
            <person name="Rasinkangas P."/>
            <person name="Parkhill J."/>
            <person name="Rea M.C."/>
            <person name="O'Sullivan O."/>
            <person name="Ritari J."/>
            <person name="Douillard F.P."/>
            <person name="Paul Ross R."/>
            <person name="Yang R."/>
            <person name="Briner A.E."/>
            <person name="Felis G.E."/>
            <person name="de Vos W.M."/>
            <person name="Barrangou R."/>
            <person name="Klaenhammer T.R."/>
            <person name="Caufield P.W."/>
            <person name="Cui Y."/>
            <person name="Zhang H."/>
            <person name="O'Toole P.W."/>
        </authorList>
    </citation>
    <scope>NUCLEOTIDE SEQUENCE [LARGE SCALE GENOMIC DNA]</scope>
    <source>
        <strain evidence="4 5">DSM 17757</strain>
    </source>
</reference>
<evidence type="ECO:0000256" key="1">
    <source>
        <dbReference type="ARBA" id="ARBA00001946"/>
    </source>
</evidence>
<dbReference type="GO" id="GO:0005829">
    <property type="term" value="C:cytosol"/>
    <property type="evidence" value="ECO:0007669"/>
    <property type="project" value="TreeGrafter"/>
</dbReference>
<dbReference type="SUPFAM" id="SSF55811">
    <property type="entry name" value="Nudix"/>
    <property type="match status" value="1"/>
</dbReference>
<keyword evidence="5" id="KW-1185">Reference proteome</keyword>
<dbReference type="FunFam" id="3.90.79.10:FF:000024">
    <property type="entry name" value="ADP-ribose pyrophosphatase"/>
    <property type="match status" value="1"/>
</dbReference>
<gene>
    <name evidence="4" type="ORF">IV80_GL000372</name>
</gene>
<dbReference type="PROSITE" id="PS51462">
    <property type="entry name" value="NUDIX"/>
    <property type="match status" value="1"/>
</dbReference>
<dbReference type="Pfam" id="PF00293">
    <property type="entry name" value="NUDIX"/>
    <property type="match status" value="1"/>
</dbReference>
<organism evidence="4 5">
    <name type="scientific">Pediococcus cellicola</name>
    <dbReference type="NCBI Taxonomy" id="319652"/>
    <lineage>
        <taxon>Bacteria</taxon>
        <taxon>Bacillati</taxon>
        <taxon>Bacillota</taxon>
        <taxon>Bacilli</taxon>
        <taxon>Lactobacillales</taxon>
        <taxon>Lactobacillaceae</taxon>
        <taxon>Pediococcus</taxon>
    </lineage>
</organism>
<evidence type="ECO:0000313" key="4">
    <source>
        <dbReference type="EMBL" id="KRN65318.1"/>
    </source>
</evidence>
<dbReference type="EMBL" id="JQBR01000010">
    <property type="protein sequence ID" value="KRN65318.1"/>
    <property type="molecule type" value="Genomic_DNA"/>
</dbReference>
<dbReference type="AlphaFoldDB" id="A0A0R2IPK7"/>
<comment type="cofactor">
    <cofactor evidence="1">
        <name>Mg(2+)</name>
        <dbReference type="ChEBI" id="CHEBI:18420"/>
    </cofactor>
</comment>
<dbReference type="InterPro" id="IPR015797">
    <property type="entry name" value="NUDIX_hydrolase-like_dom_sf"/>
</dbReference>
<dbReference type="Proteomes" id="UP000051568">
    <property type="component" value="Unassembled WGS sequence"/>
</dbReference>
<comment type="caution">
    <text evidence="4">The sequence shown here is derived from an EMBL/GenBank/DDBJ whole genome shotgun (WGS) entry which is preliminary data.</text>
</comment>